<dbReference type="Pfam" id="PF03816">
    <property type="entry name" value="LytR_cpsA_psr"/>
    <property type="match status" value="1"/>
</dbReference>
<dbReference type="NCBIfam" id="TIGR00350">
    <property type="entry name" value="lytR_cpsA_psr"/>
    <property type="match status" value="1"/>
</dbReference>
<evidence type="ECO:0000256" key="2">
    <source>
        <dbReference type="SAM" id="Phobius"/>
    </source>
</evidence>
<gene>
    <name evidence="4" type="ORF">E2F48_00880</name>
</gene>
<reference evidence="4 5" key="1">
    <citation type="submission" date="2019-03" db="EMBL/GenBank/DDBJ databases">
        <title>Arthrobacter sp. nov., an bacterium isolated from biocrust in Mu Us Desert.</title>
        <authorList>
            <person name="Lixiong L."/>
        </authorList>
    </citation>
    <scope>NUCLEOTIDE SEQUENCE [LARGE SCALE GENOMIC DNA]</scope>
    <source>
        <strain evidence="4 5">SLN-3</strain>
    </source>
</reference>
<feature type="domain" description="Cell envelope-related transcriptional attenuator" evidence="3">
    <location>
        <begin position="108"/>
        <end position="253"/>
    </location>
</feature>
<comment type="similarity">
    <text evidence="1">Belongs to the LytR/CpsA/Psr (LCP) family.</text>
</comment>
<sequence>MRGCAVSEYNYGNEPVISRVRPDKKHPVRVTLLVMITFVAVAAIVAGAYVFNLANTFNSKTTTIETAFPSGDRPALEPTAEGSLNILLLGSDSRAHTDAPGEAGADSRSDTMMLMHIPADRDAIFVTSILRDTWTEIPGHGESKINSAIALGGIPLVVQTVETLFEAPVDHVAIIDFEGFKGLTDALGGVEVNNSSAFQSSGANGEYFAQGPVRLQGESALKFVRERYAFSDGDYQRVKNQQLFVKAVLSKVLSADTLTDPGKVANVVSKISPYVSVDENLDAAAVGGLAVSLRNVRSGDVQFATLPTLGVGTSADGQSIVVKDEAGIAQVVEALDKDSLESLPLFSGSPE</sequence>
<dbReference type="Proteomes" id="UP000295411">
    <property type="component" value="Unassembled WGS sequence"/>
</dbReference>
<protein>
    <submittedName>
        <fullName evidence="4">LytR family transcriptional regulator</fullName>
    </submittedName>
</protein>
<keyword evidence="2" id="KW-1133">Transmembrane helix</keyword>
<dbReference type="OrthoDB" id="9782542at2"/>
<dbReference type="AlphaFoldDB" id="A0A4R5U3J1"/>
<dbReference type="PANTHER" id="PTHR33392">
    <property type="entry name" value="POLYISOPRENYL-TEICHOIC ACID--PEPTIDOGLYCAN TEICHOIC ACID TRANSFERASE TAGU"/>
    <property type="match status" value="1"/>
</dbReference>
<dbReference type="InterPro" id="IPR050922">
    <property type="entry name" value="LytR/CpsA/Psr_CW_biosynth"/>
</dbReference>
<name>A0A4R5U3J1_9MICC</name>
<keyword evidence="2" id="KW-0472">Membrane</keyword>
<organism evidence="4 5">
    <name type="scientific">Arthrobacter crusticola</name>
    <dbReference type="NCBI Taxonomy" id="2547960"/>
    <lineage>
        <taxon>Bacteria</taxon>
        <taxon>Bacillati</taxon>
        <taxon>Actinomycetota</taxon>
        <taxon>Actinomycetes</taxon>
        <taxon>Micrococcales</taxon>
        <taxon>Micrococcaceae</taxon>
        <taxon>Arthrobacter</taxon>
    </lineage>
</organism>
<dbReference type="InterPro" id="IPR004474">
    <property type="entry name" value="LytR_CpsA_psr"/>
</dbReference>
<keyword evidence="5" id="KW-1185">Reference proteome</keyword>
<accession>A0A4R5U3J1</accession>
<dbReference type="PANTHER" id="PTHR33392:SF6">
    <property type="entry name" value="POLYISOPRENYL-TEICHOIC ACID--PEPTIDOGLYCAN TEICHOIC ACID TRANSFERASE TAGU"/>
    <property type="match status" value="1"/>
</dbReference>
<evidence type="ECO:0000259" key="3">
    <source>
        <dbReference type="Pfam" id="PF03816"/>
    </source>
</evidence>
<evidence type="ECO:0000313" key="5">
    <source>
        <dbReference type="Proteomes" id="UP000295411"/>
    </source>
</evidence>
<evidence type="ECO:0000313" key="4">
    <source>
        <dbReference type="EMBL" id="TDK28257.1"/>
    </source>
</evidence>
<proteinExistence type="inferred from homology"/>
<keyword evidence="2" id="KW-0812">Transmembrane</keyword>
<comment type="caution">
    <text evidence="4">The sequence shown here is derived from an EMBL/GenBank/DDBJ whole genome shotgun (WGS) entry which is preliminary data.</text>
</comment>
<evidence type="ECO:0000256" key="1">
    <source>
        <dbReference type="ARBA" id="ARBA00006068"/>
    </source>
</evidence>
<dbReference type="EMBL" id="SMTK01000001">
    <property type="protein sequence ID" value="TDK28257.1"/>
    <property type="molecule type" value="Genomic_DNA"/>
</dbReference>
<dbReference type="Gene3D" id="3.40.630.190">
    <property type="entry name" value="LCP protein"/>
    <property type="match status" value="1"/>
</dbReference>
<feature type="transmembrane region" description="Helical" evidence="2">
    <location>
        <begin position="30"/>
        <end position="51"/>
    </location>
</feature>